<dbReference type="EMBL" id="MRZV01000353">
    <property type="protein sequence ID" value="PIK51856.1"/>
    <property type="molecule type" value="Genomic_DNA"/>
</dbReference>
<comment type="caution">
    <text evidence="1">The sequence shown here is derived from an EMBL/GenBank/DDBJ whole genome shotgun (WGS) entry which is preliminary data.</text>
</comment>
<dbReference type="Proteomes" id="UP000230750">
    <property type="component" value="Unassembled WGS sequence"/>
</dbReference>
<evidence type="ECO:0008006" key="3">
    <source>
        <dbReference type="Google" id="ProtNLM"/>
    </source>
</evidence>
<dbReference type="PANTHER" id="PTHR47767">
    <property type="entry name" value="ADHESION G PROTEIN-COUPLED RECEPTOR G7"/>
    <property type="match status" value="1"/>
</dbReference>
<evidence type="ECO:0000313" key="2">
    <source>
        <dbReference type="Proteomes" id="UP000230750"/>
    </source>
</evidence>
<evidence type="ECO:0000313" key="1">
    <source>
        <dbReference type="EMBL" id="PIK51856.1"/>
    </source>
</evidence>
<keyword evidence="2" id="KW-1185">Reference proteome</keyword>
<dbReference type="AlphaFoldDB" id="A0A2G8KV10"/>
<dbReference type="PANTHER" id="PTHR47767:SF1">
    <property type="entry name" value="ADHESION G PROTEIN-COUPLED RECEPTOR G7"/>
    <property type="match status" value="1"/>
</dbReference>
<gene>
    <name evidence="1" type="ORF">BSL78_11233</name>
</gene>
<dbReference type="InterPro" id="IPR053066">
    <property type="entry name" value="ADGR_G7"/>
</dbReference>
<accession>A0A2G8KV10</accession>
<reference evidence="1 2" key="1">
    <citation type="journal article" date="2017" name="PLoS Biol.">
        <title>The sea cucumber genome provides insights into morphological evolution and visceral regeneration.</title>
        <authorList>
            <person name="Zhang X."/>
            <person name="Sun L."/>
            <person name="Yuan J."/>
            <person name="Sun Y."/>
            <person name="Gao Y."/>
            <person name="Zhang L."/>
            <person name="Li S."/>
            <person name="Dai H."/>
            <person name="Hamel J.F."/>
            <person name="Liu C."/>
            <person name="Yu Y."/>
            <person name="Liu S."/>
            <person name="Lin W."/>
            <person name="Guo K."/>
            <person name="Jin S."/>
            <person name="Xu P."/>
            <person name="Storey K.B."/>
            <person name="Huan P."/>
            <person name="Zhang T."/>
            <person name="Zhou Y."/>
            <person name="Zhang J."/>
            <person name="Lin C."/>
            <person name="Li X."/>
            <person name="Xing L."/>
            <person name="Huo D."/>
            <person name="Sun M."/>
            <person name="Wang L."/>
            <person name="Mercier A."/>
            <person name="Li F."/>
            <person name="Yang H."/>
            <person name="Xiang J."/>
        </authorList>
    </citation>
    <scope>NUCLEOTIDE SEQUENCE [LARGE SCALE GENOMIC DNA]</scope>
    <source>
        <strain evidence="1">Shaxun</strain>
        <tissue evidence="1">Muscle</tissue>
    </source>
</reference>
<dbReference type="InterPro" id="IPR046338">
    <property type="entry name" value="GAIN_dom_sf"/>
</dbReference>
<proteinExistence type="predicted"/>
<sequence>MDIINTITRENTTTKEVVMASEMIAEISDDEDFLEEDPQRIELLISSLESVVRAGEASINVTDPVVRSINNLMNLDQGILEDGMIEGGRAVAALEGQITNFQTNDGNFSTVLDNVGVTAVKIDARSVGSSLAYANLLPENETLLIGGAFQEGNTRLFSDGDAIPLNRTATSISVPSSVLDLLGGAGVELTAVPVTFIIYGNDVLFRPSMPTEVEENIEEEDKSTVTERVASQIISAIIRTENTSIVNLPPGSPVITTFLSNLVHMISCEKKVPII</sequence>
<protein>
    <recommendedName>
        <fullName evidence="3">G-protein coupled receptor</fullName>
    </recommendedName>
</protein>
<name>A0A2G8KV10_STIJA</name>
<dbReference type="Gene3D" id="2.60.220.50">
    <property type="match status" value="1"/>
</dbReference>
<organism evidence="1 2">
    <name type="scientific">Stichopus japonicus</name>
    <name type="common">Sea cucumber</name>
    <dbReference type="NCBI Taxonomy" id="307972"/>
    <lineage>
        <taxon>Eukaryota</taxon>
        <taxon>Metazoa</taxon>
        <taxon>Echinodermata</taxon>
        <taxon>Eleutherozoa</taxon>
        <taxon>Echinozoa</taxon>
        <taxon>Holothuroidea</taxon>
        <taxon>Aspidochirotacea</taxon>
        <taxon>Aspidochirotida</taxon>
        <taxon>Stichopodidae</taxon>
        <taxon>Apostichopus</taxon>
    </lineage>
</organism>